<dbReference type="PIRSF" id="PIRSF001500">
    <property type="entry name" value="Chor_mut_pdt_Ppr"/>
    <property type="match status" value="1"/>
</dbReference>
<reference evidence="15" key="1">
    <citation type="submission" date="2017-08" db="EMBL/GenBank/DDBJ databases">
        <title>A dynamic microbial community with high functional redundancy inhabits the cold, oxic subseafloor aquifer.</title>
        <authorList>
            <person name="Tully B.J."/>
            <person name="Wheat C.G."/>
            <person name="Glazer B.T."/>
            <person name="Huber J.A."/>
        </authorList>
    </citation>
    <scope>NUCLEOTIDE SEQUENCE [LARGE SCALE GENOMIC DNA]</scope>
</reference>
<feature type="site" description="Essential for prephenate dehydratase activity" evidence="10">
    <location>
        <position position="181"/>
    </location>
</feature>
<evidence type="ECO:0000256" key="5">
    <source>
        <dbReference type="ARBA" id="ARBA00022605"/>
    </source>
</evidence>
<dbReference type="AlphaFoldDB" id="A0A2A5BA94"/>
<evidence type="ECO:0000313" key="14">
    <source>
        <dbReference type="EMBL" id="PCJ28487.1"/>
    </source>
</evidence>
<dbReference type="GO" id="GO:0004106">
    <property type="term" value="F:chorismate mutase activity"/>
    <property type="evidence" value="ECO:0007669"/>
    <property type="project" value="UniProtKB-EC"/>
</dbReference>
<evidence type="ECO:0000256" key="9">
    <source>
        <dbReference type="ARBA" id="ARBA00047848"/>
    </source>
</evidence>
<evidence type="ECO:0000256" key="2">
    <source>
        <dbReference type="ARBA" id="ARBA00002364"/>
    </source>
</evidence>
<evidence type="ECO:0000256" key="10">
    <source>
        <dbReference type="PIRSR" id="PIRSR001500-2"/>
    </source>
</evidence>
<dbReference type="GO" id="GO:0009094">
    <property type="term" value="P:L-phenylalanine biosynthetic process"/>
    <property type="evidence" value="ECO:0007669"/>
    <property type="project" value="UniProtKB-UniPathway"/>
</dbReference>
<dbReference type="EMBL" id="NVVJ01000002">
    <property type="protein sequence ID" value="PCJ28487.1"/>
    <property type="molecule type" value="Genomic_DNA"/>
</dbReference>
<comment type="caution">
    <text evidence="14">The sequence shown here is derived from an EMBL/GenBank/DDBJ whole genome shotgun (WGS) entry which is preliminary data.</text>
</comment>
<comment type="pathway">
    <text evidence="4">Metabolic intermediate biosynthesis; prephenate biosynthesis; prephenate from chorismate: step 1/1.</text>
</comment>
<dbReference type="EC" id="4.2.1.51" evidence="11"/>
<dbReference type="Gene3D" id="3.30.70.260">
    <property type="match status" value="1"/>
</dbReference>
<comment type="function">
    <text evidence="2">Catalyzes the Claisen rearrangement of chorismate to prephenate and the decarboxylation/dehydration of prephenate to phenylpyruvate.</text>
</comment>
<dbReference type="GO" id="GO:0004664">
    <property type="term" value="F:prephenate dehydratase activity"/>
    <property type="evidence" value="ECO:0007669"/>
    <property type="project" value="UniProtKB-UniRule"/>
</dbReference>
<dbReference type="SUPFAM" id="SSF55021">
    <property type="entry name" value="ACT-like"/>
    <property type="match status" value="1"/>
</dbReference>
<dbReference type="Pfam" id="PF01842">
    <property type="entry name" value="ACT"/>
    <property type="match status" value="1"/>
</dbReference>
<comment type="pathway">
    <text evidence="3 11">Amino-acid biosynthesis; L-phenylalanine biosynthesis; phenylpyruvate from prephenate: step 1/1.</text>
</comment>
<evidence type="ECO:0000256" key="6">
    <source>
        <dbReference type="ARBA" id="ARBA00023141"/>
    </source>
</evidence>
<keyword evidence="6 11" id="KW-0057">Aromatic amino acid biosynthesis</keyword>
<keyword evidence="5 11" id="KW-0028">Amino-acid biosynthesis</keyword>
<dbReference type="FunFam" id="3.30.70.260:FF:000012">
    <property type="entry name" value="Prephenate dehydratase"/>
    <property type="match status" value="1"/>
</dbReference>
<sequence>MTDISNSTKDTKVAYLGPAGTYTQLAALRQFGDECIYVDCSSIDDVFAAVENNSTHYGVVPVENSTEGAINNTQDCLIDSNVTIVAEKVVSIEHNFLVRKNSDAANIDSIASHKQSLAQCRKWLSANYSGVKQVECASNAEAAKLAQSTQGVAAIAGEMAARIYDLEILDSKIQDQKNNSTRFLILASKNTETEPSGNDKTSLLLYTENKPGSLFRLLQPFEELQISLSKIETRPSKKEAWEYVFFIDFEGHVKDDNIAVLFERLYSSAVEIKVLGSYPSRRHSD</sequence>
<dbReference type="PANTHER" id="PTHR21022:SF19">
    <property type="entry name" value="PREPHENATE DEHYDRATASE-RELATED"/>
    <property type="match status" value="1"/>
</dbReference>
<evidence type="ECO:0000259" key="13">
    <source>
        <dbReference type="PROSITE" id="PS51671"/>
    </source>
</evidence>
<dbReference type="GO" id="GO:0005737">
    <property type="term" value="C:cytoplasm"/>
    <property type="evidence" value="ECO:0007669"/>
    <property type="project" value="TreeGrafter"/>
</dbReference>
<dbReference type="InterPro" id="IPR008242">
    <property type="entry name" value="Chor_mutase/pphenate_deHydtase"/>
</dbReference>
<evidence type="ECO:0000259" key="12">
    <source>
        <dbReference type="PROSITE" id="PS51171"/>
    </source>
</evidence>
<dbReference type="InterPro" id="IPR018528">
    <property type="entry name" value="Preph_deHydtase_CS"/>
</dbReference>
<evidence type="ECO:0000313" key="15">
    <source>
        <dbReference type="Proteomes" id="UP000218327"/>
    </source>
</evidence>
<comment type="catalytic activity">
    <reaction evidence="9 11">
        <text>prephenate + H(+) = 3-phenylpyruvate + CO2 + H2O</text>
        <dbReference type="Rhea" id="RHEA:21648"/>
        <dbReference type="ChEBI" id="CHEBI:15377"/>
        <dbReference type="ChEBI" id="CHEBI:15378"/>
        <dbReference type="ChEBI" id="CHEBI:16526"/>
        <dbReference type="ChEBI" id="CHEBI:18005"/>
        <dbReference type="ChEBI" id="CHEBI:29934"/>
        <dbReference type="EC" id="4.2.1.51"/>
    </reaction>
</comment>
<protein>
    <recommendedName>
        <fullName evidence="11">Prephenate dehydratase</fullName>
        <shortName evidence="11">PDT</shortName>
        <ecNumber evidence="11">4.2.1.51</ecNumber>
    </recommendedName>
</protein>
<feature type="domain" description="ACT" evidence="13">
    <location>
        <begin position="202"/>
        <end position="279"/>
    </location>
</feature>
<dbReference type="SUPFAM" id="SSF53850">
    <property type="entry name" value="Periplasmic binding protein-like II"/>
    <property type="match status" value="1"/>
</dbReference>
<keyword evidence="8 11" id="KW-0456">Lyase</keyword>
<evidence type="ECO:0000256" key="8">
    <source>
        <dbReference type="ARBA" id="ARBA00023239"/>
    </source>
</evidence>
<dbReference type="Gene3D" id="3.40.190.10">
    <property type="entry name" value="Periplasmic binding protein-like II"/>
    <property type="match status" value="2"/>
</dbReference>
<dbReference type="InterPro" id="IPR002912">
    <property type="entry name" value="ACT_dom"/>
</dbReference>
<dbReference type="PROSITE" id="PS00858">
    <property type="entry name" value="PREPHENATE_DEHYDR_2"/>
    <property type="match status" value="1"/>
</dbReference>
<gene>
    <name evidence="11" type="primary">pheA</name>
    <name evidence="14" type="ORF">COA96_01200</name>
</gene>
<dbReference type="CDD" id="cd04905">
    <property type="entry name" value="ACT_CM-PDT"/>
    <property type="match status" value="1"/>
</dbReference>
<dbReference type="FunFam" id="3.40.190.10:FF:000029">
    <property type="entry name" value="Chorismate mutase/Prephenate dehydratase"/>
    <property type="match status" value="1"/>
</dbReference>
<dbReference type="NCBIfam" id="NF008865">
    <property type="entry name" value="PRK11898.1"/>
    <property type="match status" value="1"/>
</dbReference>
<keyword evidence="7 11" id="KW-0584">Phenylalanine biosynthesis</keyword>
<dbReference type="PROSITE" id="PS51671">
    <property type="entry name" value="ACT"/>
    <property type="match status" value="1"/>
</dbReference>
<dbReference type="FunFam" id="3.40.190.10:FF:000034">
    <property type="entry name" value="Chorismate mutase/prephenate dehydratase"/>
    <property type="match status" value="1"/>
</dbReference>
<dbReference type="PROSITE" id="PS51171">
    <property type="entry name" value="PREPHENATE_DEHYDR_3"/>
    <property type="match status" value="1"/>
</dbReference>
<dbReference type="Proteomes" id="UP000218327">
    <property type="component" value="Unassembled WGS sequence"/>
</dbReference>
<dbReference type="PROSITE" id="PS00857">
    <property type="entry name" value="PREPHENATE_DEHYDR_1"/>
    <property type="match status" value="1"/>
</dbReference>
<evidence type="ECO:0000256" key="4">
    <source>
        <dbReference type="ARBA" id="ARBA00004817"/>
    </source>
</evidence>
<evidence type="ECO:0000256" key="1">
    <source>
        <dbReference type="ARBA" id="ARBA00000824"/>
    </source>
</evidence>
<dbReference type="CDD" id="cd13630">
    <property type="entry name" value="PBP2_PDT_1"/>
    <property type="match status" value="1"/>
</dbReference>
<accession>A0A2A5BA94</accession>
<evidence type="ECO:0000256" key="7">
    <source>
        <dbReference type="ARBA" id="ARBA00023222"/>
    </source>
</evidence>
<proteinExistence type="predicted"/>
<comment type="catalytic activity">
    <reaction evidence="1">
        <text>chorismate = prephenate</text>
        <dbReference type="Rhea" id="RHEA:13897"/>
        <dbReference type="ChEBI" id="CHEBI:29748"/>
        <dbReference type="ChEBI" id="CHEBI:29934"/>
        <dbReference type="EC" id="5.4.99.5"/>
    </reaction>
</comment>
<dbReference type="Pfam" id="PF00800">
    <property type="entry name" value="PDT"/>
    <property type="match status" value="1"/>
</dbReference>
<organism evidence="14 15">
    <name type="scientific">SAR86 cluster bacterium</name>
    <dbReference type="NCBI Taxonomy" id="2030880"/>
    <lineage>
        <taxon>Bacteria</taxon>
        <taxon>Pseudomonadati</taxon>
        <taxon>Pseudomonadota</taxon>
        <taxon>Gammaproteobacteria</taxon>
        <taxon>SAR86 cluster</taxon>
    </lineage>
</organism>
<dbReference type="InterPro" id="IPR001086">
    <property type="entry name" value="Preph_deHydtase"/>
</dbReference>
<name>A0A2A5BA94_9GAMM</name>
<evidence type="ECO:0000256" key="3">
    <source>
        <dbReference type="ARBA" id="ARBA00004741"/>
    </source>
</evidence>
<feature type="domain" description="Prephenate dehydratase" evidence="12">
    <location>
        <begin position="12"/>
        <end position="188"/>
    </location>
</feature>
<dbReference type="PANTHER" id="PTHR21022">
    <property type="entry name" value="PREPHENATE DEHYDRATASE P PROTEIN"/>
    <property type="match status" value="1"/>
</dbReference>
<dbReference type="UniPathway" id="UPA00121">
    <property type="reaction ID" value="UER00345"/>
</dbReference>
<evidence type="ECO:0000256" key="11">
    <source>
        <dbReference type="RuleBase" id="RU361254"/>
    </source>
</evidence>
<dbReference type="InterPro" id="IPR045865">
    <property type="entry name" value="ACT-like_dom_sf"/>
</dbReference>